<dbReference type="Proteomes" id="UP001151760">
    <property type="component" value="Unassembled WGS sequence"/>
</dbReference>
<accession>A0ABQ5AUN7</accession>
<proteinExistence type="predicted"/>
<dbReference type="EMBL" id="BQNB010012585">
    <property type="protein sequence ID" value="GJT05437.1"/>
    <property type="molecule type" value="Genomic_DNA"/>
</dbReference>
<organism evidence="3 4">
    <name type="scientific">Tanacetum coccineum</name>
    <dbReference type="NCBI Taxonomy" id="301880"/>
    <lineage>
        <taxon>Eukaryota</taxon>
        <taxon>Viridiplantae</taxon>
        <taxon>Streptophyta</taxon>
        <taxon>Embryophyta</taxon>
        <taxon>Tracheophyta</taxon>
        <taxon>Spermatophyta</taxon>
        <taxon>Magnoliopsida</taxon>
        <taxon>eudicotyledons</taxon>
        <taxon>Gunneridae</taxon>
        <taxon>Pentapetalae</taxon>
        <taxon>asterids</taxon>
        <taxon>campanulids</taxon>
        <taxon>Asterales</taxon>
        <taxon>Asteraceae</taxon>
        <taxon>Asteroideae</taxon>
        <taxon>Anthemideae</taxon>
        <taxon>Anthemidinae</taxon>
        <taxon>Tanacetum</taxon>
    </lineage>
</organism>
<feature type="region of interest" description="Disordered" evidence="1">
    <location>
        <begin position="731"/>
        <end position="831"/>
    </location>
</feature>
<reference evidence="3" key="2">
    <citation type="submission" date="2022-01" db="EMBL/GenBank/DDBJ databases">
        <authorList>
            <person name="Yamashiro T."/>
            <person name="Shiraishi A."/>
            <person name="Satake H."/>
            <person name="Nakayama K."/>
        </authorList>
    </citation>
    <scope>NUCLEOTIDE SEQUENCE</scope>
</reference>
<dbReference type="InterPro" id="IPR040256">
    <property type="entry name" value="At4g02000-like"/>
</dbReference>
<feature type="region of interest" description="Disordered" evidence="1">
    <location>
        <begin position="40"/>
        <end position="74"/>
    </location>
</feature>
<dbReference type="Pfam" id="PF14111">
    <property type="entry name" value="DUF4283"/>
    <property type="match status" value="1"/>
</dbReference>
<keyword evidence="3" id="KW-0548">Nucleotidyltransferase</keyword>
<evidence type="ECO:0000259" key="2">
    <source>
        <dbReference type="Pfam" id="PF14111"/>
    </source>
</evidence>
<dbReference type="InterPro" id="IPR025558">
    <property type="entry name" value="DUF4283"/>
</dbReference>
<keyword evidence="3" id="KW-0808">Transferase</keyword>
<evidence type="ECO:0000313" key="3">
    <source>
        <dbReference type="EMBL" id="GJT05437.1"/>
    </source>
</evidence>
<keyword evidence="3" id="KW-0695">RNA-directed DNA polymerase</keyword>
<keyword evidence="4" id="KW-1185">Reference proteome</keyword>
<evidence type="ECO:0000256" key="1">
    <source>
        <dbReference type="SAM" id="MobiDB-lite"/>
    </source>
</evidence>
<dbReference type="PANTHER" id="PTHR31286:SF99">
    <property type="entry name" value="DUF4283 DOMAIN-CONTAINING PROTEIN"/>
    <property type="match status" value="1"/>
</dbReference>
<name>A0ABQ5AUN7_9ASTR</name>
<sequence length="873" mass="97718">MEGYTLKQLKGFKFEVIKDMFDKAFKRVNTFVDYKTELMEESSKKAEAEKESSSKRAGDELEQERIKKQKIDDDHEEAEMKKLMEIIPDEEEIAVDAIPLATKLPIIVDWKIIKEGKMGYFQIIRADGSSKSEVWRNLQGHKVTVWKLFDSCGVHFVRFQNLHIFMLVEKRYLTPATITDMLNKKLQIDQWNEMSYQLLKLITKQLKNPGSVLFFDDELLLGGLLTLVTPFSPVEVKALLLACVKSVKRLVLSKHVSLQIPAQTLSFEQNFYSAVNAKDKNKSKGVSEKKDTTSSALSGLVAQVKNIEGKILRKAVRPNVGKEDGAAYDNVDSVPKATVIVNDGKKNVVVDDGHNVGGIRYPKSILKKTQSTIVSNPQDAAMNTNRSATDVAAMPCATADTNMGPEQEGLMSKEGRDDTTYDGAAIGCSAGVSQQKDGSFTSLLRPKTVTKKVNFRSLINENKVESSDCALPKAVANKVKCRYENSLVGFFVGKDPSFLVVQNYVTNTWSKFGFEKITRNDDGVYLFKFASKSIMEQVLEKGPWMIRKSPIILNKWSTSVSLKKGEVTKVPVWVKLYNVPVLAYSEDGLSLIATQIGKPIMLDAFTCSMCVEPWGRISFARALIEISSESTLKEKVIMAIPEEEGDGHIMEVIRVEYEWKPPHCVECKCFGHGPNSCPKRVKDRHVAAIKPSNTENNDEGFVEVKNRKNKGKDASRSIGGIRLNKSKPNFYWQQKKGTGTKGGSNVASTSDTPKEGNIKCSREFEDAQNPKSVNEEVVNEKEQESMWSKFKAAKDASKSNPRNPMSDSDEESEVEEYPTYNSTVISSTGGGCSLDEEDLDCYDGYEAHVYDLTPHEQALYYQYDIRLNSHGRK</sequence>
<reference evidence="3" key="1">
    <citation type="journal article" date="2022" name="Int. J. Mol. Sci.">
        <title>Draft Genome of Tanacetum Coccineum: Genomic Comparison of Closely Related Tanacetum-Family Plants.</title>
        <authorList>
            <person name="Yamashiro T."/>
            <person name="Shiraishi A."/>
            <person name="Nakayama K."/>
            <person name="Satake H."/>
        </authorList>
    </citation>
    <scope>NUCLEOTIDE SEQUENCE</scope>
</reference>
<comment type="caution">
    <text evidence="3">The sequence shown here is derived from an EMBL/GenBank/DDBJ whole genome shotgun (WGS) entry which is preliminary data.</text>
</comment>
<evidence type="ECO:0000313" key="4">
    <source>
        <dbReference type="Proteomes" id="UP001151760"/>
    </source>
</evidence>
<feature type="compositionally biased region" description="Basic and acidic residues" evidence="1">
    <location>
        <begin position="752"/>
        <end position="765"/>
    </location>
</feature>
<dbReference type="GO" id="GO:0003964">
    <property type="term" value="F:RNA-directed DNA polymerase activity"/>
    <property type="evidence" value="ECO:0007669"/>
    <property type="project" value="UniProtKB-KW"/>
</dbReference>
<feature type="domain" description="DUF4283" evidence="2">
    <location>
        <begin position="483"/>
        <end position="562"/>
    </location>
</feature>
<gene>
    <name evidence="3" type="ORF">Tco_0839899</name>
</gene>
<feature type="compositionally biased region" description="Acidic residues" evidence="1">
    <location>
        <begin position="807"/>
        <end position="816"/>
    </location>
</feature>
<protein>
    <submittedName>
        <fullName evidence="3">Reverse transcriptase domain-containing protein</fullName>
    </submittedName>
</protein>
<dbReference type="PANTHER" id="PTHR31286">
    <property type="entry name" value="GLYCINE-RICH CELL WALL STRUCTURAL PROTEIN 1.8-LIKE"/>
    <property type="match status" value="1"/>
</dbReference>